<feature type="DNA-binding region" description="Homeobox" evidence="5">
    <location>
        <begin position="3"/>
        <end position="27"/>
    </location>
</feature>
<dbReference type="InterPro" id="IPR009057">
    <property type="entry name" value="Homeodomain-like_sf"/>
</dbReference>
<dbReference type="GO" id="GO:0005634">
    <property type="term" value="C:nucleus"/>
    <property type="evidence" value="ECO:0007669"/>
    <property type="project" value="UniProtKB-SubCell"/>
</dbReference>
<sequence>MSATLRLPQSKVKIWFQNRRARQRRESLNSTVTT</sequence>
<evidence type="ECO:0000256" key="2">
    <source>
        <dbReference type="ARBA" id="ARBA00023125"/>
    </source>
</evidence>
<dbReference type="EMBL" id="GL451188">
    <property type="protein sequence ID" value="EFN79799.1"/>
    <property type="molecule type" value="Genomic_DNA"/>
</dbReference>
<dbReference type="Gene3D" id="1.10.10.60">
    <property type="entry name" value="Homeodomain-like"/>
    <property type="match status" value="1"/>
</dbReference>
<dbReference type="GO" id="GO:0000981">
    <property type="term" value="F:DNA-binding transcription factor activity, RNA polymerase II-specific"/>
    <property type="evidence" value="ECO:0007669"/>
    <property type="project" value="InterPro"/>
</dbReference>
<accession>E2BWT5</accession>
<dbReference type="Pfam" id="PF00046">
    <property type="entry name" value="Homeodomain"/>
    <property type="match status" value="1"/>
</dbReference>
<keyword evidence="4 5" id="KW-0539">Nucleus</keyword>
<dbReference type="Proteomes" id="UP000008237">
    <property type="component" value="Unassembled WGS sequence"/>
</dbReference>
<keyword evidence="3 5" id="KW-0371">Homeobox</keyword>
<name>E2BWT5_HARSA</name>
<feature type="domain" description="Homeobox" evidence="7">
    <location>
        <begin position="1"/>
        <end position="26"/>
    </location>
</feature>
<evidence type="ECO:0000256" key="1">
    <source>
        <dbReference type="ARBA" id="ARBA00004123"/>
    </source>
</evidence>
<dbReference type="AlphaFoldDB" id="E2BWT5"/>
<reference evidence="8 9" key="1">
    <citation type="journal article" date="2010" name="Science">
        <title>Genomic comparison of the ants Camponotus floridanus and Harpegnathos saltator.</title>
        <authorList>
            <person name="Bonasio R."/>
            <person name="Zhang G."/>
            <person name="Ye C."/>
            <person name="Mutti N.S."/>
            <person name="Fang X."/>
            <person name="Qin N."/>
            <person name="Donahue G."/>
            <person name="Yang P."/>
            <person name="Li Q."/>
            <person name="Li C."/>
            <person name="Zhang P."/>
            <person name="Huang Z."/>
            <person name="Berger S.L."/>
            <person name="Reinberg D."/>
            <person name="Wang J."/>
            <person name="Liebig J."/>
        </authorList>
    </citation>
    <scope>NUCLEOTIDE SEQUENCE [LARGE SCALE GENOMIC DNA]</scope>
    <source>
        <strain evidence="8 9">R22 G/1</strain>
    </source>
</reference>
<evidence type="ECO:0000259" key="7">
    <source>
        <dbReference type="PROSITE" id="PS50071"/>
    </source>
</evidence>
<dbReference type="PROSITE" id="PS50071">
    <property type="entry name" value="HOMEOBOX_2"/>
    <property type="match status" value="1"/>
</dbReference>
<protein>
    <recommendedName>
        <fullName evidence="7">Homeobox domain-containing protein</fullName>
    </recommendedName>
</protein>
<dbReference type="SUPFAM" id="SSF46689">
    <property type="entry name" value="Homeodomain-like"/>
    <property type="match status" value="1"/>
</dbReference>
<evidence type="ECO:0000256" key="3">
    <source>
        <dbReference type="ARBA" id="ARBA00023155"/>
    </source>
</evidence>
<evidence type="ECO:0000256" key="6">
    <source>
        <dbReference type="RuleBase" id="RU000682"/>
    </source>
</evidence>
<gene>
    <name evidence="8" type="ORF">EAI_11005</name>
</gene>
<keyword evidence="9" id="KW-1185">Reference proteome</keyword>
<comment type="subcellular location">
    <subcellularLocation>
        <location evidence="1 5 6">Nucleus</location>
    </subcellularLocation>
</comment>
<evidence type="ECO:0000256" key="4">
    <source>
        <dbReference type="ARBA" id="ARBA00023242"/>
    </source>
</evidence>
<evidence type="ECO:0000313" key="9">
    <source>
        <dbReference type="Proteomes" id="UP000008237"/>
    </source>
</evidence>
<dbReference type="InterPro" id="IPR017970">
    <property type="entry name" value="Homeobox_CS"/>
</dbReference>
<proteinExistence type="predicted"/>
<dbReference type="InParanoid" id="E2BWT5"/>
<keyword evidence="2 5" id="KW-0238">DNA-binding</keyword>
<dbReference type="InterPro" id="IPR001356">
    <property type="entry name" value="HD"/>
</dbReference>
<organism evidence="9">
    <name type="scientific">Harpegnathos saltator</name>
    <name type="common">Jerdon's jumping ant</name>
    <dbReference type="NCBI Taxonomy" id="610380"/>
    <lineage>
        <taxon>Eukaryota</taxon>
        <taxon>Metazoa</taxon>
        <taxon>Ecdysozoa</taxon>
        <taxon>Arthropoda</taxon>
        <taxon>Hexapoda</taxon>
        <taxon>Insecta</taxon>
        <taxon>Pterygota</taxon>
        <taxon>Neoptera</taxon>
        <taxon>Endopterygota</taxon>
        <taxon>Hymenoptera</taxon>
        <taxon>Apocrita</taxon>
        <taxon>Aculeata</taxon>
        <taxon>Formicoidea</taxon>
        <taxon>Formicidae</taxon>
        <taxon>Ponerinae</taxon>
        <taxon>Ponerini</taxon>
        <taxon>Harpegnathos</taxon>
    </lineage>
</organism>
<dbReference type="PROSITE" id="PS00027">
    <property type="entry name" value="HOMEOBOX_1"/>
    <property type="match status" value="1"/>
</dbReference>
<evidence type="ECO:0000313" key="8">
    <source>
        <dbReference type="EMBL" id="EFN79799.1"/>
    </source>
</evidence>
<dbReference type="GO" id="GO:0003677">
    <property type="term" value="F:DNA binding"/>
    <property type="evidence" value="ECO:0007669"/>
    <property type="project" value="UniProtKB-UniRule"/>
</dbReference>
<evidence type="ECO:0000256" key="5">
    <source>
        <dbReference type="PROSITE-ProRule" id="PRU00108"/>
    </source>
</evidence>
<dbReference type="CDD" id="cd00086">
    <property type="entry name" value="homeodomain"/>
    <property type="match status" value="1"/>
</dbReference>